<dbReference type="RefSeq" id="WP_254292846.1">
    <property type="nucleotide sequence ID" value="NZ_JAMLDX010000006.1"/>
</dbReference>
<sequence length="146" mass="16260">MHPLLYLMPVVGVGFIFFMNWMAKRVEAQLAASQRWPSVPGTITRSGARVVNSVYYPAIRYDYDVGGQRLSATRYAFGNWSGTYQQVSEVIAGLPEGGQVPVYYDPANPKFAVLERVAQGSFYRWFGWAIGCVLIAVFVLVLVVTP</sequence>
<evidence type="ECO:0000256" key="1">
    <source>
        <dbReference type="SAM" id="Phobius"/>
    </source>
</evidence>
<keyword evidence="4" id="KW-1185">Reference proteome</keyword>
<accession>A0A9X2HNQ4</accession>
<dbReference type="InterPro" id="IPR021994">
    <property type="entry name" value="DUF3592"/>
</dbReference>
<keyword evidence="1" id="KW-0472">Membrane</keyword>
<evidence type="ECO:0000313" key="3">
    <source>
        <dbReference type="EMBL" id="MCP3730713.1"/>
    </source>
</evidence>
<proteinExistence type="predicted"/>
<feature type="domain" description="DUF3592" evidence="2">
    <location>
        <begin position="39"/>
        <end position="116"/>
    </location>
</feature>
<keyword evidence="1" id="KW-1133">Transmembrane helix</keyword>
<dbReference type="EMBL" id="JAMLDX010000006">
    <property type="protein sequence ID" value="MCP3730713.1"/>
    <property type="molecule type" value="Genomic_DNA"/>
</dbReference>
<dbReference type="Proteomes" id="UP001139451">
    <property type="component" value="Unassembled WGS sequence"/>
</dbReference>
<evidence type="ECO:0000313" key="4">
    <source>
        <dbReference type="Proteomes" id="UP001139451"/>
    </source>
</evidence>
<name>A0A9X2HNQ4_9SPHN</name>
<organism evidence="3 4">
    <name type="scientific">Sphingomonas tagetis</name>
    <dbReference type="NCBI Taxonomy" id="2949092"/>
    <lineage>
        <taxon>Bacteria</taxon>
        <taxon>Pseudomonadati</taxon>
        <taxon>Pseudomonadota</taxon>
        <taxon>Alphaproteobacteria</taxon>
        <taxon>Sphingomonadales</taxon>
        <taxon>Sphingomonadaceae</taxon>
        <taxon>Sphingomonas</taxon>
    </lineage>
</organism>
<keyword evidence="1" id="KW-0812">Transmembrane</keyword>
<gene>
    <name evidence="3" type="ORF">M9978_09760</name>
</gene>
<comment type="caution">
    <text evidence="3">The sequence shown here is derived from an EMBL/GenBank/DDBJ whole genome shotgun (WGS) entry which is preliminary data.</text>
</comment>
<feature type="transmembrane region" description="Helical" evidence="1">
    <location>
        <begin position="6"/>
        <end position="23"/>
    </location>
</feature>
<evidence type="ECO:0000259" key="2">
    <source>
        <dbReference type="Pfam" id="PF12158"/>
    </source>
</evidence>
<reference evidence="3" key="1">
    <citation type="submission" date="2022-05" db="EMBL/GenBank/DDBJ databases">
        <title>Sphingomonas sp. strain MG17 Genome sequencing and assembly.</title>
        <authorList>
            <person name="Kim I."/>
        </authorList>
    </citation>
    <scope>NUCLEOTIDE SEQUENCE</scope>
    <source>
        <strain evidence="3">MG17</strain>
    </source>
</reference>
<dbReference type="Pfam" id="PF12158">
    <property type="entry name" value="DUF3592"/>
    <property type="match status" value="1"/>
</dbReference>
<dbReference type="AlphaFoldDB" id="A0A9X2HNQ4"/>
<feature type="transmembrane region" description="Helical" evidence="1">
    <location>
        <begin position="125"/>
        <end position="144"/>
    </location>
</feature>
<protein>
    <submittedName>
        <fullName evidence="3">DUF3592 domain-containing protein</fullName>
    </submittedName>
</protein>